<protein>
    <submittedName>
        <fullName evidence="1">Uncharacterized protein</fullName>
    </submittedName>
</protein>
<accession>A2GLP2</accession>
<organism evidence="1 2">
    <name type="scientific">Trichomonas vaginalis (strain ATCC PRA-98 / G3)</name>
    <dbReference type="NCBI Taxonomy" id="412133"/>
    <lineage>
        <taxon>Eukaryota</taxon>
        <taxon>Metamonada</taxon>
        <taxon>Parabasalia</taxon>
        <taxon>Trichomonadida</taxon>
        <taxon>Trichomonadidae</taxon>
        <taxon>Trichomonas</taxon>
    </lineage>
</organism>
<dbReference type="OrthoDB" id="10621154at2759"/>
<dbReference type="InParanoid" id="A2GLP2"/>
<dbReference type="VEuPathDB" id="TrichDB:TVAGG3_0141050"/>
<evidence type="ECO:0000313" key="1">
    <source>
        <dbReference type="EMBL" id="EAX81925.1"/>
    </source>
</evidence>
<evidence type="ECO:0000313" key="2">
    <source>
        <dbReference type="Proteomes" id="UP000001542"/>
    </source>
</evidence>
<dbReference type="VEuPathDB" id="TrichDB:TVAG_022860"/>
<dbReference type="KEGG" id="tva:4739553"/>
<dbReference type="Proteomes" id="UP000001542">
    <property type="component" value="Unassembled WGS sequence"/>
</dbReference>
<reference evidence="1" key="2">
    <citation type="journal article" date="2007" name="Science">
        <title>Draft genome sequence of the sexually transmitted pathogen Trichomonas vaginalis.</title>
        <authorList>
            <person name="Carlton J.M."/>
            <person name="Hirt R.P."/>
            <person name="Silva J.C."/>
            <person name="Delcher A.L."/>
            <person name="Schatz M."/>
            <person name="Zhao Q."/>
            <person name="Wortman J.R."/>
            <person name="Bidwell S.L."/>
            <person name="Alsmark U.C.M."/>
            <person name="Besteiro S."/>
            <person name="Sicheritz-Ponten T."/>
            <person name="Noel C.J."/>
            <person name="Dacks J.B."/>
            <person name="Foster P.G."/>
            <person name="Simillion C."/>
            <person name="Van de Peer Y."/>
            <person name="Miranda-Saavedra D."/>
            <person name="Barton G.J."/>
            <person name="Westrop G.D."/>
            <person name="Mueller S."/>
            <person name="Dessi D."/>
            <person name="Fiori P.L."/>
            <person name="Ren Q."/>
            <person name="Paulsen I."/>
            <person name="Zhang H."/>
            <person name="Bastida-Corcuera F.D."/>
            <person name="Simoes-Barbosa A."/>
            <person name="Brown M.T."/>
            <person name="Hayes R.D."/>
            <person name="Mukherjee M."/>
            <person name="Okumura C.Y."/>
            <person name="Schneider R."/>
            <person name="Smith A.J."/>
            <person name="Vanacova S."/>
            <person name="Villalvazo M."/>
            <person name="Haas B.J."/>
            <person name="Pertea M."/>
            <person name="Feldblyum T.V."/>
            <person name="Utterback T.R."/>
            <person name="Shu C.L."/>
            <person name="Osoegawa K."/>
            <person name="de Jong P.J."/>
            <person name="Hrdy I."/>
            <person name="Horvathova L."/>
            <person name="Zubacova Z."/>
            <person name="Dolezal P."/>
            <person name="Malik S.B."/>
            <person name="Logsdon J.M. Jr."/>
            <person name="Henze K."/>
            <person name="Gupta A."/>
            <person name="Wang C.C."/>
            <person name="Dunne R.L."/>
            <person name="Upcroft J.A."/>
            <person name="Upcroft P."/>
            <person name="White O."/>
            <person name="Salzberg S.L."/>
            <person name="Tang P."/>
            <person name="Chiu C.-H."/>
            <person name="Lee Y.-S."/>
            <person name="Embley T.M."/>
            <person name="Coombs G.H."/>
            <person name="Mottram J.C."/>
            <person name="Tachezy J."/>
            <person name="Fraser-Liggett C.M."/>
            <person name="Johnson P.J."/>
        </authorList>
    </citation>
    <scope>NUCLEOTIDE SEQUENCE [LARGE SCALE GENOMIC DNA]</scope>
    <source>
        <strain evidence="1">G3</strain>
    </source>
</reference>
<dbReference type="RefSeq" id="XP_001294855.1">
    <property type="nucleotide sequence ID" value="XM_001294854.1"/>
</dbReference>
<sequence>MRRGRPTQHTRAKWITYTSEGTEKYYELDDKGRLVKTDNLLAPHHTAAFKFEFKPPPIPVLVKPSQVFTPNVILPLFNMLTLNSIQEKMKEQPKVYIQTINEKPPPKFLDINQLLV</sequence>
<keyword evidence="2" id="KW-1185">Reference proteome</keyword>
<reference evidence="1" key="1">
    <citation type="submission" date="2006-10" db="EMBL/GenBank/DDBJ databases">
        <authorList>
            <person name="Amadeo P."/>
            <person name="Zhao Q."/>
            <person name="Wortman J."/>
            <person name="Fraser-Liggett C."/>
            <person name="Carlton J."/>
        </authorList>
    </citation>
    <scope>NUCLEOTIDE SEQUENCE</scope>
    <source>
        <strain evidence="1">G3</strain>
    </source>
</reference>
<gene>
    <name evidence="1" type="ORF">TVAG_022860</name>
</gene>
<dbReference type="AlphaFoldDB" id="A2GLP2"/>
<proteinExistence type="predicted"/>
<name>A2GLP2_TRIV3</name>
<dbReference type="EMBL" id="DS117119">
    <property type="protein sequence ID" value="EAX81925.1"/>
    <property type="molecule type" value="Genomic_DNA"/>
</dbReference>